<accession>A0A7C8HED2</accession>
<keyword evidence="2" id="KW-0378">Hydrolase</keyword>
<dbReference type="EMBL" id="WSLF01000006">
    <property type="protein sequence ID" value="KAE9634019.1"/>
    <property type="molecule type" value="Genomic_DNA"/>
</dbReference>
<dbReference type="PANTHER" id="PTHR11614">
    <property type="entry name" value="PHOSPHOLIPASE-RELATED"/>
    <property type="match status" value="1"/>
</dbReference>
<sequence length="278" mass="32594">MNLLHRYFINSDGLRIFYRKEVPYNPKGIIVISHGYGEHSGHYLDLANFLVQNGYGVYIIDHRSHGQSEGQRGHIESFFDFISDFHELMSIVRSKHPQDDIFTFGHSMGGLITFIYGLMHSEYDIKGQIFSGPALGAPWGMYKVPLKLYELLGKTIPKAKIYRVIRKRASRNQQYLKEFEADPFDLKYTTVSYLTEFLYRGISWAQQNAGNYNLPCLFLHGKSDKVIPYYRTSEIYDKIQSEDKTLKLYDHCYHELVHEPEREVILSDILDWLEKRMN</sequence>
<dbReference type="SUPFAM" id="SSF53474">
    <property type="entry name" value="alpha/beta-Hydrolases"/>
    <property type="match status" value="1"/>
</dbReference>
<evidence type="ECO:0000313" key="3">
    <source>
        <dbReference type="Proteomes" id="UP000483018"/>
    </source>
</evidence>
<dbReference type="GO" id="GO:0016787">
    <property type="term" value="F:hydrolase activity"/>
    <property type="evidence" value="ECO:0007669"/>
    <property type="project" value="UniProtKB-KW"/>
</dbReference>
<gene>
    <name evidence="2" type="ORF">GND95_07810</name>
</gene>
<evidence type="ECO:0000313" key="2">
    <source>
        <dbReference type="EMBL" id="KAE9634019.1"/>
    </source>
</evidence>
<dbReference type="Gene3D" id="3.40.50.1820">
    <property type="entry name" value="alpha/beta hydrolase"/>
    <property type="match status" value="1"/>
</dbReference>
<name>A0A7C8HED2_9FIRM</name>
<protein>
    <submittedName>
        <fullName evidence="2">Alpha/beta fold hydrolase</fullName>
    </submittedName>
</protein>
<organism evidence="2 3">
    <name type="scientific">Defluviitalea raffinosedens</name>
    <dbReference type="NCBI Taxonomy" id="1450156"/>
    <lineage>
        <taxon>Bacteria</taxon>
        <taxon>Bacillati</taxon>
        <taxon>Bacillota</taxon>
        <taxon>Clostridia</taxon>
        <taxon>Lachnospirales</taxon>
        <taxon>Defluviitaleaceae</taxon>
        <taxon>Defluviitalea</taxon>
    </lineage>
</organism>
<evidence type="ECO:0000259" key="1">
    <source>
        <dbReference type="Pfam" id="PF12146"/>
    </source>
</evidence>
<dbReference type="Proteomes" id="UP000483018">
    <property type="component" value="Unassembled WGS sequence"/>
</dbReference>
<dbReference type="RefSeq" id="WP_158740301.1">
    <property type="nucleotide sequence ID" value="NZ_WSLF01000006.1"/>
</dbReference>
<dbReference type="OrthoDB" id="9806902at2"/>
<dbReference type="InterPro" id="IPR029058">
    <property type="entry name" value="AB_hydrolase_fold"/>
</dbReference>
<dbReference type="InterPro" id="IPR051044">
    <property type="entry name" value="MAG_DAG_Lipase"/>
</dbReference>
<reference evidence="2 3" key="1">
    <citation type="submission" date="2019-12" db="EMBL/GenBank/DDBJ databases">
        <title>Defluviitalea raffinosedens, isolated from a biogas fermenter, genome sequencing and characterization.</title>
        <authorList>
            <person name="Rettenmaier R."/>
            <person name="Schneider M."/>
            <person name="Neuhaus K."/>
            <person name="Liebl W."/>
            <person name="Zverlov V."/>
        </authorList>
    </citation>
    <scope>NUCLEOTIDE SEQUENCE [LARGE SCALE GENOMIC DNA]</scope>
    <source>
        <strain evidence="2 3">249c-K6</strain>
    </source>
</reference>
<proteinExistence type="predicted"/>
<comment type="caution">
    <text evidence="2">The sequence shown here is derived from an EMBL/GenBank/DDBJ whole genome shotgun (WGS) entry which is preliminary data.</text>
</comment>
<dbReference type="InterPro" id="IPR022742">
    <property type="entry name" value="Hydrolase_4"/>
</dbReference>
<dbReference type="Pfam" id="PF12146">
    <property type="entry name" value="Hydrolase_4"/>
    <property type="match status" value="1"/>
</dbReference>
<keyword evidence="3" id="KW-1185">Reference proteome</keyword>
<dbReference type="AlphaFoldDB" id="A0A7C8HED2"/>
<feature type="domain" description="Serine aminopeptidase S33" evidence="1">
    <location>
        <begin position="25"/>
        <end position="261"/>
    </location>
</feature>